<reference evidence="1 2" key="1">
    <citation type="submission" date="2023-07" db="EMBL/GenBank/DDBJ databases">
        <title>Genomic Encyclopedia of Type Strains, Phase IV (KMG-IV): sequencing the most valuable type-strain genomes for metagenomic binning, comparative biology and taxonomic classification.</title>
        <authorList>
            <person name="Goeker M."/>
        </authorList>
    </citation>
    <scope>NUCLEOTIDE SEQUENCE [LARGE SCALE GENOMIC DNA]</scope>
    <source>
        <strain evidence="1 2">DSM 16784</strain>
    </source>
</reference>
<dbReference type="RefSeq" id="WP_307408486.1">
    <property type="nucleotide sequence ID" value="NZ_JAUSUR010000004.1"/>
</dbReference>
<dbReference type="EMBL" id="JAUSUR010000004">
    <property type="protein sequence ID" value="MDQ0361615.1"/>
    <property type="molecule type" value="Genomic_DNA"/>
</dbReference>
<dbReference type="Proteomes" id="UP001230220">
    <property type="component" value="Unassembled WGS sequence"/>
</dbReference>
<accession>A0ABU0E405</accession>
<proteinExistence type="predicted"/>
<name>A0ABU0E405_9FIRM</name>
<keyword evidence="2" id="KW-1185">Reference proteome</keyword>
<protein>
    <submittedName>
        <fullName evidence="1">Uncharacterized protein</fullName>
    </submittedName>
</protein>
<evidence type="ECO:0000313" key="1">
    <source>
        <dbReference type="EMBL" id="MDQ0361615.1"/>
    </source>
</evidence>
<comment type="caution">
    <text evidence="1">The sequence shown here is derived from an EMBL/GenBank/DDBJ whole genome shotgun (WGS) entry which is preliminary data.</text>
</comment>
<gene>
    <name evidence="1" type="ORF">J2S15_002365</name>
</gene>
<sequence>MTVYDVKSGQLVKIVKTSVENELVVIRFANMPYDTFCKFEENRFFRNIWGWKYE</sequence>
<organism evidence="1 2">
    <name type="scientific">Breznakia pachnodae</name>
    <dbReference type="NCBI Taxonomy" id="265178"/>
    <lineage>
        <taxon>Bacteria</taxon>
        <taxon>Bacillati</taxon>
        <taxon>Bacillota</taxon>
        <taxon>Erysipelotrichia</taxon>
        <taxon>Erysipelotrichales</taxon>
        <taxon>Erysipelotrichaceae</taxon>
        <taxon>Breznakia</taxon>
    </lineage>
</organism>
<evidence type="ECO:0000313" key="2">
    <source>
        <dbReference type="Proteomes" id="UP001230220"/>
    </source>
</evidence>